<feature type="domain" description="Peptidase M48" evidence="8">
    <location>
        <begin position="165"/>
        <end position="365"/>
    </location>
</feature>
<evidence type="ECO:0000256" key="2">
    <source>
        <dbReference type="ARBA" id="ARBA00022723"/>
    </source>
</evidence>
<dbReference type="Pfam" id="PF01435">
    <property type="entry name" value="Peptidase_M48"/>
    <property type="match status" value="1"/>
</dbReference>
<evidence type="ECO:0000256" key="7">
    <source>
        <dbReference type="SAM" id="Phobius"/>
    </source>
</evidence>
<organism evidence="10 11">
    <name type="scientific">Candidatus Dehalogenimonas loeffleri</name>
    <dbReference type="NCBI Taxonomy" id="3127115"/>
    <lineage>
        <taxon>Bacteria</taxon>
        <taxon>Bacillati</taxon>
        <taxon>Chloroflexota</taxon>
        <taxon>Dehalococcoidia</taxon>
        <taxon>Dehalococcoidales</taxon>
        <taxon>Dehalococcoidaceae</taxon>
        <taxon>Dehalogenimonas</taxon>
    </lineage>
</organism>
<dbReference type="Pfam" id="PF16491">
    <property type="entry name" value="Peptidase_M48_N"/>
    <property type="match status" value="1"/>
</dbReference>
<protein>
    <submittedName>
        <fullName evidence="10">M48 family metallopeptidase</fullName>
    </submittedName>
</protein>
<evidence type="ECO:0000256" key="6">
    <source>
        <dbReference type="RuleBase" id="RU003983"/>
    </source>
</evidence>
<feature type="transmembrane region" description="Helical" evidence="7">
    <location>
        <begin position="281"/>
        <end position="301"/>
    </location>
</feature>
<feature type="transmembrane region" description="Helical" evidence="7">
    <location>
        <begin position="246"/>
        <end position="269"/>
    </location>
</feature>
<feature type="domain" description="CAAX prenyl protease 1 N-terminal" evidence="9">
    <location>
        <begin position="4"/>
        <end position="160"/>
    </location>
</feature>
<dbReference type="EMBL" id="CP146612">
    <property type="protein sequence ID" value="WWX25966.1"/>
    <property type="molecule type" value="Genomic_DNA"/>
</dbReference>
<dbReference type="Gene3D" id="3.30.2010.10">
    <property type="entry name" value="Metalloproteases ('zincins'), catalytic domain"/>
    <property type="match status" value="1"/>
</dbReference>
<evidence type="ECO:0000259" key="9">
    <source>
        <dbReference type="Pfam" id="PF16491"/>
    </source>
</evidence>
<keyword evidence="11" id="KW-1185">Reference proteome</keyword>
<dbReference type="PANTHER" id="PTHR10120">
    <property type="entry name" value="CAAX PRENYL PROTEASE 1"/>
    <property type="match status" value="1"/>
</dbReference>
<comment type="cofactor">
    <cofactor evidence="6">
        <name>Zn(2+)</name>
        <dbReference type="ChEBI" id="CHEBI:29105"/>
    </cofactor>
    <text evidence="6">Binds 1 zinc ion per subunit.</text>
</comment>
<keyword evidence="4 6" id="KW-0862">Zinc</keyword>
<comment type="similarity">
    <text evidence="6">Belongs to the peptidase M48 family.</text>
</comment>
<feature type="transmembrane region" description="Helical" evidence="7">
    <location>
        <begin position="130"/>
        <end position="155"/>
    </location>
</feature>
<proteinExistence type="inferred from homology"/>
<evidence type="ECO:0000256" key="1">
    <source>
        <dbReference type="ARBA" id="ARBA00022670"/>
    </source>
</evidence>
<dbReference type="InterPro" id="IPR032456">
    <property type="entry name" value="Peptidase_M48_N"/>
</dbReference>
<keyword evidence="7" id="KW-0812">Transmembrane</keyword>
<dbReference type="CDD" id="cd07343">
    <property type="entry name" value="M48A_Zmpste24p_like"/>
    <property type="match status" value="1"/>
</dbReference>
<evidence type="ECO:0000256" key="3">
    <source>
        <dbReference type="ARBA" id="ARBA00022801"/>
    </source>
</evidence>
<dbReference type="InterPro" id="IPR001915">
    <property type="entry name" value="Peptidase_M48"/>
</dbReference>
<evidence type="ECO:0000313" key="11">
    <source>
        <dbReference type="Proteomes" id="UP001375370"/>
    </source>
</evidence>
<keyword evidence="2" id="KW-0479">Metal-binding</keyword>
<keyword evidence="3 6" id="KW-0378">Hydrolase</keyword>
<feature type="transmembrane region" description="Helical" evidence="7">
    <location>
        <begin position="59"/>
        <end position="82"/>
    </location>
</feature>
<evidence type="ECO:0000313" key="10">
    <source>
        <dbReference type="EMBL" id="WWX25966.1"/>
    </source>
</evidence>
<keyword evidence="7" id="KW-0472">Membrane</keyword>
<evidence type="ECO:0000256" key="4">
    <source>
        <dbReference type="ARBA" id="ARBA00022833"/>
    </source>
</evidence>
<dbReference type="Proteomes" id="UP001375370">
    <property type="component" value="Chromosome"/>
</dbReference>
<keyword evidence="7" id="KW-1133">Transmembrane helix</keyword>
<reference evidence="10 11" key="1">
    <citation type="submission" date="2024-03" db="EMBL/GenBank/DDBJ databases">
        <title>A Dehalogenimonas Isolated from Estuarine Sediments Dihaloeliminates Chlorinated Alkanes.</title>
        <authorList>
            <person name="Yang Y."/>
            <person name="Wang H."/>
        </authorList>
    </citation>
    <scope>NUCLEOTIDE SEQUENCE [LARGE SCALE GENOMIC DNA]</scope>
    <source>
        <strain evidence="10 11">W</strain>
    </source>
</reference>
<dbReference type="InterPro" id="IPR027057">
    <property type="entry name" value="CAXX_Prtase_1"/>
</dbReference>
<dbReference type="RefSeq" id="WP_338738657.1">
    <property type="nucleotide sequence ID" value="NZ_CP146612.1"/>
</dbReference>
<keyword evidence="1 6" id="KW-0645">Protease</keyword>
<gene>
    <name evidence="10" type="ORF">V8247_03085</name>
</gene>
<name>A0ABZ2JA28_9CHLR</name>
<sequence>MSRLDADRQQQAAEYARRRRRWSRLEFGLTAVLAAVLLLSPLSATFAAIFPTAVIPAAALYFVFLMVILDVVTLPLIYVSGLKLPRDYGLSRQDFRGWLGDHVKSLSMGIVFGAVAVGAVYGLMLWLPDWWWLGAWTGLMVVTLLLTVLAPVFIIPMFFKLKPMAEGDLKDRLEALAERTGVQVGGIYVMEFAAKTAQANAAVMGLGRTKRVAISDTLIDQYTPEEIELVMAHELGHQRHNDVWRLYTFQGMALLAVFALAAGLFSLLVPVLDYVNITDPAALPLLLTVFFVAGLPAMPLLSWFSRRREKAADAYALEVSGNPEVFISAMTRLTDQNLAEARPSGWLERLGQDHPSYEDRVKMAEDYSVRN</sequence>
<evidence type="ECO:0000259" key="8">
    <source>
        <dbReference type="Pfam" id="PF01435"/>
    </source>
</evidence>
<feature type="transmembrane region" description="Helical" evidence="7">
    <location>
        <begin position="27"/>
        <end position="53"/>
    </location>
</feature>
<feature type="transmembrane region" description="Helical" evidence="7">
    <location>
        <begin position="103"/>
        <end position="124"/>
    </location>
</feature>
<accession>A0ABZ2JA28</accession>
<keyword evidence="5 6" id="KW-0482">Metalloprotease</keyword>
<evidence type="ECO:0000256" key="5">
    <source>
        <dbReference type="ARBA" id="ARBA00023049"/>
    </source>
</evidence>